<dbReference type="InterPro" id="IPR003752">
    <property type="entry name" value="DiS_bond_form_DsbB/BdbC"/>
</dbReference>
<name>A0A0C5JC30_9PROT</name>
<dbReference type="SUPFAM" id="SSF158442">
    <property type="entry name" value="DsbB-like"/>
    <property type="match status" value="1"/>
</dbReference>
<dbReference type="STRING" id="1565605.PG1C_03675"/>
<keyword evidence="3 6" id="KW-0812">Transmembrane</keyword>
<feature type="transmembrane region" description="Helical" evidence="6">
    <location>
        <begin position="137"/>
        <end position="156"/>
    </location>
</feature>
<feature type="transmembrane region" description="Helical" evidence="6">
    <location>
        <begin position="42"/>
        <end position="59"/>
    </location>
</feature>
<dbReference type="InterPro" id="IPR050183">
    <property type="entry name" value="DsbB"/>
</dbReference>
<keyword evidence="2" id="KW-1003">Cell membrane</keyword>
<keyword evidence="4 6" id="KW-1133">Transmembrane helix</keyword>
<sequence length="160" mass="17314">MASGRWLLAAIGLAAFGLVAVGLVLARTLNLAACPLCILQRMLYLALTIESAAAFFLARRPIAGRLSTVLMSITALTGAGIAAYQTWLQRFAKGVSCTADQPWWEHFVDWAGTQYPLLFEATGLCSEAGWKFLGLSIAEWSLIAFTTFTVATLVAVRRKN</sequence>
<dbReference type="GO" id="GO:0005886">
    <property type="term" value="C:plasma membrane"/>
    <property type="evidence" value="ECO:0007669"/>
    <property type="project" value="UniProtKB-SubCell"/>
</dbReference>
<dbReference type="PANTHER" id="PTHR36570">
    <property type="entry name" value="DISULFIDE BOND FORMATION PROTEIN B"/>
    <property type="match status" value="1"/>
</dbReference>
<keyword evidence="5 6" id="KW-0472">Membrane</keyword>
<evidence type="ECO:0000256" key="1">
    <source>
        <dbReference type="ARBA" id="ARBA00004651"/>
    </source>
</evidence>
<dbReference type="InterPro" id="IPR023380">
    <property type="entry name" value="DsbB-like_sf"/>
</dbReference>
<evidence type="ECO:0000256" key="2">
    <source>
        <dbReference type="ARBA" id="ARBA00022475"/>
    </source>
</evidence>
<dbReference type="PANTHER" id="PTHR36570:SF3">
    <property type="entry name" value="DISULFIDE BOND FORMATION PROTEIN B"/>
    <property type="match status" value="1"/>
</dbReference>
<evidence type="ECO:0008006" key="9">
    <source>
        <dbReference type="Google" id="ProtNLM"/>
    </source>
</evidence>
<accession>A0A0C5JC30</accession>
<protein>
    <recommendedName>
        <fullName evidence="9">Disulfide bond formation protein DsbB</fullName>
    </recommendedName>
</protein>
<dbReference type="KEGG" id="rbu:PG1C_03675"/>
<evidence type="ECO:0000256" key="3">
    <source>
        <dbReference type="ARBA" id="ARBA00022692"/>
    </source>
</evidence>
<organism evidence="7 8">
    <name type="scientific">Rugosibacter aromaticivorans</name>
    <dbReference type="NCBI Taxonomy" id="1565605"/>
    <lineage>
        <taxon>Bacteria</taxon>
        <taxon>Pseudomonadati</taxon>
        <taxon>Pseudomonadota</taxon>
        <taxon>Betaproteobacteria</taxon>
        <taxon>Nitrosomonadales</taxon>
        <taxon>Sterolibacteriaceae</taxon>
        <taxon>Rugosibacter</taxon>
    </lineage>
</organism>
<gene>
    <name evidence="7" type="ORF">PG1C_03675</name>
</gene>
<evidence type="ECO:0000313" key="8">
    <source>
        <dbReference type="Proteomes" id="UP000061603"/>
    </source>
</evidence>
<keyword evidence="8" id="KW-1185">Reference proteome</keyword>
<dbReference type="AlphaFoldDB" id="A0A0C5JC30"/>
<dbReference type="Gene3D" id="1.20.1550.10">
    <property type="entry name" value="DsbB-like"/>
    <property type="match status" value="1"/>
</dbReference>
<evidence type="ECO:0000313" key="7">
    <source>
        <dbReference type="EMBL" id="AJP49390.1"/>
    </source>
</evidence>
<feature type="transmembrane region" description="Helical" evidence="6">
    <location>
        <begin position="66"/>
        <end position="84"/>
    </location>
</feature>
<proteinExistence type="predicted"/>
<dbReference type="HOGENOM" id="CLU_098660_1_0_4"/>
<dbReference type="Proteomes" id="UP000061603">
    <property type="component" value="Chromosome"/>
</dbReference>
<dbReference type="GO" id="GO:0015035">
    <property type="term" value="F:protein-disulfide reductase activity"/>
    <property type="evidence" value="ECO:0007669"/>
    <property type="project" value="InterPro"/>
</dbReference>
<evidence type="ECO:0000256" key="4">
    <source>
        <dbReference type="ARBA" id="ARBA00022989"/>
    </source>
</evidence>
<reference evidence="7 8" key="1">
    <citation type="journal article" date="2015" name="Genome Announc.">
        <title>Complete Genome Sequence of a Novel Bacterium within the Family Rhodocyclaceae That Degrades Polycyclic Aromatic Hydrocarbons.</title>
        <authorList>
            <person name="Singleton D.R."/>
            <person name="Dickey A.N."/>
            <person name="Scholl E.H."/>
            <person name="Wright F.A."/>
            <person name="Aitken M.D."/>
        </authorList>
    </citation>
    <scope>NUCLEOTIDE SEQUENCE [LARGE SCALE GENOMIC DNA]</scope>
    <source>
        <strain evidence="8">PG1-Ca6</strain>
    </source>
</reference>
<dbReference type="GO" id="GO:0006457">
    <property type="term" value="P:protein folding"/>
    <property type="evidence" value="ECO:0007669"/>
    <property type="project" value="InterPro"/>
</dbReference>
<dbReference type="EMBL" id="CP010554">
    <property type="protein sequence ID" value="AJP49390.1"/>
    <property type="molecule type" value="Genomic_DNA"/>
</dbReference>
<comment type="subcellular location">
    <subcellularLocation>
        <location evidence="1">Cell membrane</location>
        <topology evidence="1">Multi-pass membrane protein</topology>
    </subcellularLocation>
</comment>
<dbReference type="PATRIC" id="fig|1565605.3.peg.776"/>
<evidence type="ECO:0000256" key="6">
    <source>
        <dbReference type="SAM" id="Phobius"/>
    </source>
</evidence>
<dbReference type="Pfam" id="PF02600">
    <property type="entry name" value="DsbB"/>
    <property type="match status" value="1"/>
</dbReference>
<evidence type="ECO:0000256" key="5">
    <source>
        <dbReference type="ARBA" id="ARBA00023136"/>
    </source>
</evidence>